<gene>
    <name evidence="1" type="ORF">MFLAVUS_009315</name>
</gene>
<reference evidence="1 2" key="1">
    <citation type="submission" date="2024-04" db="EMBL/GenBank/DDBJ databases">
        <title>genome sequences of Mucor flavus KT1a and Helicostylum pulchrum KT1b strains isolated from the surface of a dry-aged beef.</title>
        <authorList>
            <person name="Toyotome T."/>
            <person name="Hosono M."/>
            <person name="Torimaru M."/>
            <person name="Fukuda K."/>
            <person name="Mikami N."/>
        </authorList>
    </citation>
    <scope>NUCLEOTIDE SEQUENCE [LARGE SCALE GENOMIC DNA]</scope>
    <source>
        <strain evidence="1 2">KT1a</strain>
    </source>
</reference>
<organism evidence="1 2">
    <name type="scientific">Mucor flavus</name>
    <dbReference type="NCBI Taxonomy" id="439312"/>
    <lineage>
        <taxon>Eukaryota</taxon>
        <taxon>Fungi</taxon>
        <taxon>Fungi incertae sedis</taxon>
        <taxon>Mucoromycota</taxon>
        <taxon>Mucoromycotina</taxon>
        <taxon>Mucoromycetes</taxon>
        <taxon>Mucorales</taxon>
        <taxon>Mucorineae</taxon>
        <taxon>Mucoraceae</taxon>
        <taxon>Mucor</taxon>
    </lineage>
</organism>
<comment type="caution">
    <text evidence="1">The sequence shown here is derived from an EMBL/GenBank/DDBJ whole genome shotgun (WGS) entry which is preliminary data.</text>
</comment>
<protein>
    <submittedName>
        <fullName evidence="1">Uncharacterized protein</fullName>
    </submittedName>
</protein>
<dbReference type="Proteomes" id="UP001473302">
    <property type="component" value="Unassembled WGS sequence"/>
</dbReference>
<proteinExistence type="predicted"/>
<accession>A0ABP9Z9J5</accession>
<evidence type="ECO:0000313" key="1">
    <source>
        <dbReference type="EMBL" id="GAA5815800.1"/>
    </source>
</evidence>
<keyword evidence="2" id="KW-1185">Reference proteome</keyword>
<name>A0ABP9Z9J5_9FUNG</name>
<sequence>MIPDELAIFKLSRSHQPGTDLIGKLIARHQSIVDMITTELLNAKEGTYTGSNTAFADGIECDVLYVPQSSNSPSLPPIIIDVQHTVTQTFMARAAQYCLNVFHRSHVLPKHFAKFCYLVTKGSIDWYVDNVDEDMNPIVEFGHFLLSGQQSIIGIDRWDALTILKLYSIAKDVMDNGTNVDTTEGIT</sequence>
<evidence type="ECO:0000313" key="2">
    <source>
        <dbReference type="Proteomes" id="UP001473302"/>
    </source>
</evidence>
<dbReference type="EMBL" id="BAABUK010000028">
    <property type="protein sequence ID" value="GAA5815800.1"/>
    <property type="molecule type" value="Genomic_DNA"/>
</dbReference>